<dbReference type="GO" id="GO:0019867">
    <property type="term" value="C:outer membrane"/>
    <property type="evidence" value="ECO:0007669"/>
    <property type="project" value="InterPro"/>
</dbReference>
<dbReference type="Pfam" id="PF07660">
    <property type="entry name" value="STN"/>
    <property type="match status" value="1"/>
</dbReference>
<sequence length="117" mass="12036">MGLAVVLACCCWPALRAQPATASAAVYSFDIPPQPLSSALEQFARQSRREILFTPSLVAGKRSPGVAGTLSAAQALDALLKGCGIVWSTTSADIILLHEQPPPPAPVRARGGGVDGT</sequence>
<organism evidence="7 8">
    <name type="scientific">Phytopseudomonas dryadis</name>
    <dbReference type="NCBI Taxonomy" id="2487520"/>
    <lineage>
        <taxon>Bacteria</taxon>
        <taxon>Pseudomonadati</taxon>
        <taxon>Pseudomonadota</taxon>
        <taxon>Gammaproteobacteria</taxon>
        <taxon>Pseudomonadales</taxon>
        <taxon>Pseudomonadaceae</taxon>
        <taxon>Phytopseudomonas</taxon>
    </lineage>
</organism>
<protein>
    <recommendedName>
        <fullName evidence="6">Secretin/TonB short N-terminal domain-containing protein</fullName>
    </recommendedName>
</protein>
<dbReference type="AlphaFoldDB" id="A0A4Q9QW79"/>
<keyword evidence="1" id="KW-0813">Transport</keyword>
<dbReference type="SMART" id="SM00965">
    <property type="entry name" value="STN"/>
    <property type="match status" value="1"/>
</dbReference>
<gene>
    <name evidence="7" type="ORF">DNK44_18250</name>
</gene>
<evidence type="ECO:0000256" key="4">
    <source>
        <dbReference type="SAM" id="MobiDB-lite"/>
    </source>
</evidence>
<keyword evidence="3" id="KW-0998">Cell outer membrane</keyword>
<evidence type="ECO:0000256" key="2">
    <source>
        <dbReference type="ARBA" id="ARBA00023136"/>
    </source>
</evidence>
<feature type="domain" description="Secretin/TonB short N-terminal" evidence="6">
    <location>
        <begin position="49"/>
        <end position="100"/>
    </location>
</feature>
<feature type="region of interest" description="Disordered" evidence="4">
    <location>
        <begin position="98"/>
        <end position="117"/>
    </location>
</feature>
<keyword evidence="2" id="KW-0472">Membrane</keyword>
<accession>A0A4Q9QW79</accession>
<evidence type="ECO:0000259" key="6">
    <source>
        <dbReference type="SMART" id="SM00965"/>
    </source>
</evidence>
<keyword evidence="5" id="KW-0732">Signal</keyword>
<evidence type="ECO:0000256" key="5">
    <source>
        <dbReference type="SAM" id="SignalP"/>
    </source>
</evidence>
<comment type="caution">
    <text evidence="7">The sequence shown here is derived from an EMBL/GenBank/DDBJ whole genome shotgun (WGS) entry which is preliminary data.</text>
</comment>
<evidence type="ECO:0000256" key="3">
    <source>
        <dbReference type="ARBA" id="ARBA00023237"/>
    </source>
</evidence>
<proteinExistence type="predicted"/>
<evidence type="ECO:0000313" key="7">
    <source>
        <dbReference type="EMBL" id="TBU88440.1"/>
    </source>
</evidence>
<name>A0A4Q9QW79_9GAMM</name>
<evidence type="ECO:0000313" key="8">
    <source>
        <dbReference type="Proteomes" id="UP000293172"/>
    </source>
</evidence>
<dbReference type="Proteomes" id="UP000293172">
    <property type="component" value="Unassembled WGS sequence"/>
</dbReference>
<dbReference type="Gene3D" id="3.55.50.30">
    <property type="match status" value="1"/>
</dbReference>
<dbReference type="EMBL" id="QJUL01000030">
    <property type="protein sequence ID" value="TBU88440.1"/>
    <property type="molecule type" value="Genomic_DNA"/>
</dbReference>
<feature type="signal peptide" evidence="5">
    <location>
        <begin position="1"/>
        <end position="24"/>
    </location>
</feature>
<reference evidence="7 8" key="1">
    <citation type="submission" date="2018-06" db="EMBL/GenBank/DDBJ databases">
        <title>Three novel Pseudomonas species isolated from symptomatic oak.</title>
        <authorList>
            <person name="Bueno-Gonzalez V."/>
            <person name="Brady C."/>
        </authorList>
    </citation>
    <scope>NUCLEOTIDE SEQUENCE [LARGE SCALE GENOMIC DNA]</scope>
    <source>
        <strain evidence="7 8">P6B</strain>
    </source>
</reference>
<dbReference type="InterPro" id="IPR011662">
    <property type="entry name" value="Secretin/TonB_short_N"/>
</dbReference>
<evidence type="ECO:0000256" key="1">
    <source>
        <dbReference type="ARBA" id="ARBA00022448"/>
    </source>
</evidence>
<feature type="chain" id="PRO_5020552015" description="Secretin/TonB short N-terminal domain-containing protein" evidence="5">
    <location>
        <begin position="25"/>
        <end position="117"/>
    </location>
</feature>